<dbReference type="Proteomes" id="UP000078200">
    <property type="component" value="Unassembled WGS sequence"/>
</dbReference>
<name>A0A1A9VEH3_GLOAU</name>
<organism evidence="1 2">
    <name type="scientific">Glossina austeni</name>
    <name type="common">Savannah tsetse fly</name>
    <dbReference type="NCBI Taxonomy" id="7395"/>
    <lineage>
        <taxon>Eukaryota</taxon>
        <taxon>Metazoa</taxon>
        <taxon>Ecdysozoa</taxon>
        <taxon>Arthropoda</taxon>
        <taxon>Hexapoda</taxon>
        <taxon>Insecta</taxon>
        <taxon>Pterygota</taxon>
        <taxon>Neoptera</taxon>
        <taxon>Endopterygota</taxon>
        <taxon>Diptera</taxon>
        <taxon>Brachycera</taxon>
        <taxon>Muscomorpha</taxon>
        <taxon>Hippoboscoidea</taxon>
        <taxon>Glossinidae</taxon>
        <taxon>Glossina</taxon>
    </lineage>
</organism>
<reference evidence="1" key="1">
    <citation type="submission" date="2020-05" db="UniProtKB">
        <authorList>
            <consortium name="EnsemblMetazoa"/>
        </authorList>
    </citation>
    <scope>IDENTIFICATION</scope>
    <source>
        <strain evidence="1">TTRI</strain>
    </source>
</reference>
<dbReference type="STRING" id="7395.A0A1A9VEH3"/>
<evidence type="ECO:0000313" key="1">
    <source>
        <dbReference type="EnsemblMetazoa" id="GAUT034800-PA"/>
    </source>
</evidence>
<accession>A0A1A9VEH3</accession>
<dbReference type="AlphaFoldDB" id="A0A1A9VEH3"/>
<protein>
    <submittedName>
        <fullName evidence="1">Uncharacterized protein</fullName>
    </submittedName>
</protein>
<evidence type="ECO:0000313" key="2">
    <source>
        <dbReference type="Proteomes" id="UP000078200"/>
    </source>
</evidence>
<dbReference type="EnsemblMetazoa" id="GAUT034800-RA">
    <property type="protein sequence ID" value="GAUT034800-PA"/>
    <property type="gene ID" value="GAUT034800"/>
</dbReference>
<keyword evidence="2" id="KW-1185">Reference proteome</keyword>
<proteinExistence type="predicted"/>
<sequence>MTMKHVAATYSHFPISISFLRSFPACNGLTIDRGRRDYVFFPYCNRQSIDSSPPPSPVSFILVPPPSPGKAPNPSKPAFEPARKRAPNKAAGIMNECIAKVQKFTDSMALNLHMMHISCVILNKVSVTVYAIATSFGCISVSKYNPFQDGMVITYRSDFKARESNKI</sequence>
<dbReference type="VEuPathDB" id="VectorBase:GAUT034800"/>